<keyword evidence="5" id="KW-0520">NAD</keyword>
<dbReference type="EC" id="2.3.1.286" evidence="1"/>
<dbReference type="Proteomes" id="UP000722791">
    <property type="component" value="Unassembled WGS sequence"/>
</dbReference>
<keyword evidence="2" id="KW-0808">Transferase</keyword>
<dbReference type="GO" id="GO:0000122">
    <property type="term" value="P:negative regulation of transcription by RNA polymerase II"/>
    <property type="evidence" value="ECO:0007669"/>
    <property type="project" value="TreeGrafter"/>
</dbReference>
<evidence type="ECO:0000256" key="6">
    <source>
        <dbReference type="ARBA" id="ARBA00038170"/>
    </source>
</evidence>
<evidence type="ECO:0000256" key="8">
    <source>
        <dbReference type="SAM" id="MobiDB-lite"/>
    </source>
</evidence>
<feature type="binding site" evidence="7">
    <location>
        <position position="173"/>
    </location>
    <ligand>
        <name>Zn(2+)</name>
        <dbReference type="ChEBI" id="CHEBI:29105"/>
    </ligand>
</feature>
<dbReference type="InterPro" id="IPR050134">
    <property type="entry name" value="NAD-dep_sirtuin_deacylases"/>
</dbReference>
<evidence type="ECO:0000256" key="4">
    <source>
        <dbReference type="ARBA" id="ARBA00022833"/>
    </source>
</evidence>
<gene>
    <name evidence="10" type="ORF">Vretifemale_15602</name>
    <name evidence="11" type="ORF">Vretimale_14768</name>
</gene>
<dbReference type="PANTHER" id="PTHR11085:SF12">
    <property type="entry name" value="NAD-DEPENDENT PROTEIN DEACYLASE SIRTUIN-6"/>
    <property type="match status" value="1"/>
</dbReference>
<feature type="binding site" evidence="7">
    <location>
        <position position="168"/>
    </location>
    <ligand>
        <name>Zn(2+)</name>
        <dbReference type="ChEBI" id="CHEBI:29105"/>
    </ligand>
</feature>
<evidence type="ECO:0000313" key="13">
    <source>
        <dbReference type="Proteomes" id="UP000747110"/>
    </source>
</evidence>
<dbReference type="Gene3D" id="2.20.28.200">
    <property type="match status" value="1"/>
</dbReference>
<evidence type="ECO:0000256" key="1">
    <source>
        <dbReference type="ARBA" id="ARBA00012928"/>
    </source>
</evidence>
<dbReference type="EMBL" id="BNCP01000040">
    <property type="protein sequence ID" value="GIL87552.1"/>
    <property type="molecule type" value="Genomic_DNA"/>
</dbReference>
<dbReference type="GO" id="GO:0017136">
    <property type="term" value="F:histone deacetylase activity, NAD-dependent"/>
    <property type="evidence" value="ECO:0007669"/>
    <property type="project" value="TreeGrafter"/>
</dbReference>
<dbReference type="InterPro" id="IPR026590">
    <property type="entry name" value="Ssirtuin_cat_dom"/>
</dbReference>
<dbReference type="OrthoDB" id="424302at2759"/>
<dbReference type="Gene3D" id="3.40.50.1220">
    <property type="entry name" value="TPP-binding domain"/>
    <property type="match status" value="1"/>
</dbReference>
<reference evidence="11" key="1">
    <citation type="journal article" date="2021" name="Proc. Natl. Acad. Sci. U.S.A.">
        <title>Three genomes in the algal genus Volvox reveal the fate of a haploid sex-determining region after a transition to homothallism.</title>
        <authorList>
            <person name="Yamamoto K."/>
            <person name="Hamaji T."/>
            <person name="Kawai-Toyooka H."/>
            <person name="Matsuzaki R."/>
            <person name="Takahashi F."/>
            <person name="Nishimura Y."/>
            <person name="Kawachi M."/>
            <person name="Noguchi H."/>
            <person name="Minakuchi Y."/>
            <person name="Umen J.G."/>
            <person name="Toyoda A."/>
            <person name="Nozaki H."/>
        </authorList>
    </citation>
    <scope>NUCLEOTIDE SEQUENCE</scope>
    <source>
        <strain evidence="11">NIES-3785</strain>
        <strain evidence="10">NIES-3786</strain>
    </source>
</reference>
<accession>A0A8J4LUY4</accession>
<evidence type="ECO:0000256" key="3">
    <source>
        <dbReference type="ARBA" id="ARBA00022723"/>
    </source>
</evidence>
<comment type="caution">
    <text evidence="11">The sequence shown here is derived from an EMBL/GenBank/DDBJ whole genome shotgun (WGS) entry which is preliminary data.</text>
</comment>
<feature type="binding site" evidence="7">
    <location>
        <position position="146"/>
    </location>
    <ligand>
        <name>Zn(2+)</name>
        <dbReference type="ChEBI" id="CHEBI:29105"/>
    </ligand>
</feature>
<feature type="region of interest" description="Disordered" evidence="8">
    <location>
        <begin position="547"/>
        <end position="607"/>
    </location>
</feature>
<dbReference type="Proteomes" id="UP000747110">
    <property type="component" value="Unassembled WGS sequence"/>
</dbReference>
<protein>
    <recommendedName>
        <fullName evidence="1">protein acetyllysine N-acetyltransferase</fullName>
        <ecNumber evidence="1">2.3.1.286</ecNumber>
    </recommendedName>
</protein>
<dbReference type="InterPro" id="IPR003000">
    <property type="entry name" value="Sirtuin"/>
</dbReference>
<dbReference type="GO" id="GO:0046872">
    <property type="term" value="F:metal ion binding"/>
    <property type="evidence" value="ECO:0007669"/>
    <property type="project" value="UniProtKB-KW"/>
</dbReference>
<feature type="binding site" evidence="7">
    <location>
        <position position="143"/>
    </location>
    <ligand>
        <name>Zn(2+)</name>
        <dbReference type="ChEBI" id="CHEBI:29105"/>
    </ligand>
</feature>
<evidence type="ECO:0000313" key="11">
    <source>
        <dbReference type="EMBL" id="GIM11219.1"/>
    </source>
</evidence>
<dbReference type="GO" id="GO:0003714">
    <property type="term" value="F:transcription corepressor activity"/>
    <property type="evidence" value="ECO:0007669"/>
    <property type="project" value="TreeGrafter"/>
</dbReference>
<feature type="domain" description="Deacetylase sirtuin-type" evidence="9">
    <location>
        <begin position="28"/>
        <end position="268"/>
    </location>
</feature>
<evidence type="ECO:0000259" key="9">
    <source>
        <dbReference type="PROSITE" id="PS50305"/>
    </source>
</evidence>
<keyword evidence="13" id="KW-1185">Reference proteome</keyword>
<keyword evidence="3 7" id="KW-0479">Metal-binding</keyword>
<comment type="similarity">
    <text evidence="6">Belongs to the sirtuin family. Class IV subfamily.</text>
</comment>
<name>A0A8J4LUY4_9CHLO</name>
<dbReference type="Pfam" id="PF02146">
    <property type="entry name" value="SIR2"/>
    <property type="match status" value="1"/>
</dbReference>
<keyword evidence="4 7" id="KW-0862">Zinc</keyword>
<dbReference type="SUPFAM" id="SSF52467">
    <property type="entry name" value="DHS-like NAD/FAD-binding domain"/>
    <property type="match status" value="1"/>
</dbReference>
<feature type="region of interest" description="Disordered" evidence="8">
    <location>
        <begin position="486"/>
        <end position="521"/>
    </location>
</feature>
<sequence length="607" mass="65143">MSLGYADRLKNKRNLGGQLGAKEYHQSFDEIREGVKSLTTWVADSKRVFVFTGAGISTACGIPDFRGPNGIWTLRKKKIPIPADFTPFEYAKPSFTHMAIAALVAAGKVPYVCSQNVDSLHLWSGVPRRQLAELHGNCFAERCTKCRTEYARDFQMETVDFRPSGRLCSQPGCDGPLVDNILDWDTPLPEDELEEAVRQAEEADLALVLGTSLQIQPANEIPTLTRDEGGKMVIVNLQKTPKDRKANLIIRSRVDLVMALLMQELGLQVPPYIRTERLVVEHHLSELKAEAEGLEAAATAAAAAVAALPASSDGIQRVLTIRVRSRHGPGCPLPMVESLRISVTATTADCSDKNAGGIGRNDNEPSAVQESGGCLATTNAGAAVWAPTSSNVMTSPSPTNCSGAGYFSHDFIGVPLGIRWVRCTLQVRLVKWADQGKRDITLHHSIDLSQLTSKAQADWQDRCAGTAEGSGGGQVTNEREAATVESYGAVPGNGNDATSSATTRVKNSSGDGDRPTTTGAYDHTHTFVSQEVQYDPASVISTFLANPPPVDLPKAPEKKRKGASSTNALAAVPTRVSLRLASASHKRQPVSETTSSDMGTVDSETEN</sequence>
<dbReference type="FunFam" id="3.40.50.1220:FF:000038">
    <property type="entry name" value="NAD-dependent protein deacetylase sirtuin-6 isoform X2"/>
    <property type="match status" value="1"/>
</dbReference>
<dbReference type="GO" id="GO:0005634">
    <property type="term" value="C:nucleus"/>
    <property type="evidence" value="ECO:0007669"/>
    <property type="project" value="TreeGrafter"/>
</dbReference>
<dbReference type="GO" id="GO:0070403">
    <property type="term" value="F:NAD+ binding"/>
    <property type="evidence" value="ECO:0007669"/>
    <property type="project" value="InterPro"/>
</dbReference>
<evidence type="ECO:0000256" key="5">
    <source>
        <dbReference type="ARBA" id="ARBA00023027"/>
    </source>
</evidence>
<proteinExistence type="inferred from homology"/>
<evidence type="ECO:0000313" key="12">
    <source>
        <dbReference type="Proteomes" id="UP000722791"/>
    </source>
</evidence>
<dbReference type="EMBL" id="BNCQ01000037">
    <property type="protein sequence ID" value="GIM11219.1"/>
    <property type="molecule type" value="Genomic_DNA"/>
</dbReference>
<evidence type="ECO:0000313" key="10">
    <source>
        <dbReference type="EMBL" id="GIL87552.1"/>
    </source>
</evidence>
<feature type="active site" description="Proton acceptor" evidence="7">
    <location>
        <position position="135"/>
    </location>
</feature>
<feature type="compositionally biased region" description="Polar residues" evidence="8">
    <location>
        <begin position="495"/>
        <end position="519"/>
    </location>
</feature>
<evidence type="ECO:0000256" key="7">
    <source>
        <dbReference type="PROSITE-ProRule" id="PRU00236"/>
    </source>
</evidence>
<evidence type="ECO:0000256" key="2">
    <source>
        <dbReference type="ARBA" id="ARBA00022679"/>
    </source>
</evidence>
<dbReference type="PANTHER" id="PTHR11085">
    <property type="entry name" value="NAD-DEPENDENT PROTEIN DEACYLASE SIRTUIN-5, MITOCHONDRIAL-RELATED"/>
    <property type="match status" value="1"/>
</dbReference>
<dbReference type="AlphaFoldDB" id="A0A8J4LUY4"/>
<dbReference type="InterPro" id="IPR029035">
    <property type="entry name" value="DHS-like_NAD/FAD-binding_dom"/>
</dbReference>
<organism evidence="11 12">
    <name type="scientific">Volvox reticuliferus</name>
    <dbReference type="NCBI Taxonomy" id="1737510"/>
    <lineage>
        <taxon>Eukaryota</taxon>
        <taxon>Viridiplantae</taxon>
        <taxon>Chlorophyta</taxon>
        <taxon>core chlorophytes</taxon>
        <taxon>Chlorophyceae</taxon>
        <taxon>CS clade</taxon>
        <taxon>Chlamydomonadales</taxon>
        <taxon>Volvocaceae</taxon>
        <taxon>Volvox</taxon>
    </lineage>
</organism>
<dbReference type="PROSITE" id="PS50305">
    <property type="entry name" value="SIRTUIN"/>
    <property type="match status" value="1"/>
</dbReference>